<dbReference type="AlphaFoldDB" id="A0A645EI78"/>
<evidence type="ECO:0000313" key="1">
    <source>
        <dbReference type="EMBL" id="MPN01156.1"/>
    </source>
</evidence>
<accession>A0A645EI78</accession>
<protein>
    <submittedName>
        <fullName evidence="1">Uncharacterized protein</fullName>
    </submittedName>
</protein>
<organism evidence="1">
    <name type="scientific">bioreactor metagenome</name>
    <dbReference type="NCBI Taxonomy" id="1076179"/>
    <lineage>
        <taxon>unclassified sequences</taxon>
        <taxon>metagenomes</taxon>
        <taxon>ecological metagenomes</taxon>
    </lineage>
</organism>
<reference evidence="1" key="1">
    <citation type="submission" date="2019-08" db="EMBL/GenBank/DDBJ databases">
        <authorList>
            <person name="Kucharzyk K."/>
            <person name="Murdoch R.W."/>
            <person name="Higgins S."/>
            <person name="Loffler F."/>
        </authorList>
    </citation>
    <scope>NUCLEOTIDE SEQUENCE</scope>
</reference>
<dbReference type="EMBL" id="VSSQ01047177">
    <property type="protein sequence ID" value="MPN01156.1"/>
    <property type="molecule type" value="Genomic_DNA"/>
</dbReference>
<sequence>MAGIDHKRRAQRPEAVIRSGGTTMRRIFAQIKFVIFDGAAFGRIVARPVFEMKDGPRPIRMRPSPGKRVAKVILRHQSVGVQ</sequence>
<gene>
    <name evidence="1" type="ORF">SDC9_148359</name>
</gene>
<name>A0A645EI78_9ZZZZ</name>
<comment type="caution">
    <text evidence="1">The sequence shown here is derived from an EMBL/GenBank/DDBJ whole genome shotgun (WGS) entry which is preliminary data.</text>
</comment>
<proteinExistence type="predicted"/>